<accession>A0A6J5LEA4</accession>
<dbReference type="InterPro" id="IPR036327">
    <property type="entry name" value="Gp8_sf"/>
</dbReference>
<gene>
    <name evidence="1" type="ORF">UFOVP250_10</name>
</gene>
<dbReference type="EMBL" id="LR796270">
    <property type="protein sequence ID" value="CAB4132924.1"/>
    <property type="molecule type" value="Genomic_DNA"/>
</dbReference>
<name>A0A6J5LEA4_9CAUD</name>
<dbReference type="SUPFAM" id="SSF89433">
    <property type="entry name" value="Baseplate structural protein gp8"/>
    <property type="match status" value="2"/>
</dbReference>
<sequence>MNKNILTYGAKVSSVAELYYAPVTTIPPGYTIPLSTNYIFLAKPDPWSDDVYPPQPTQDQAFIKSVFKTIFAMKLVTSSDISPVIPRVDWNSGTVYDYYQDTIDMFAQDSNGNQILKFYVKNQYDQVFKCLWNNNGAVSTDQPYFEPGSYNTQAIYTGPNDGYKWHYMFTVNSAHKVKFMDSTWIPIPVQGSLSQGLNILNPLFTNNTTGKTSGYGDIEVINVLNGGSGYDPANATISVVITGDGYGASATATANNGSIKNIVITNAGANYTYANAAIISTKGAGAVLQVPVSPIGGHGFDSTTELGCAHAMYSVEFNGTESVEGINMIPTDVIYHQVGVVINPTALDTMPYPANASIYQTTTNLIVASGLGNYQTDELVFQSSDKTLATAYLSGWVGTVLSFDVTNNVLYVLNTVGTLKLNASVYSGTSGTTRTVLAYTTPNLIPQSGYMAYIENRSGIQRSADGIEQIKIVIGY</sequence>
<organism evidence="1">
    <name type="scientific">uncultured Caudovirales phage</name>
    <dbReference type="NCBI Taxonomy" id="2100421"/>
    <lineage>
        <taxon>Viruses</taxon>
        <taxon>Duplodnaviria</taxon>
        <taxon>Heunggongvirae</taxon>
        <taxon>Uroviricota</taxon>
        <taxon>Caudoviricetes</taxon>
        <taxon>Peduoviridae</taxon>
        <taxon>Maltschvirus</taxon>
        <taxon>Maltschvirus maltsch</taxon>
    </lineage>
</organism>
<dbReference type="Gene3D" id="2.60.340.10">
    <property type="entry name" value="baseplate structural protein gp8, domain 1"/>
    <property type="match status" value="2"/>
</dbReference>
<reference evidence="1" key="1">
    <citation type="submission" date="2020-04" db="EMBL/GenBank/DDBJ databases">
        <authorList>
            <person name="Chiriac C."/>
            <person name="Salcher M."/>
            <person name="Ghai R."/>
            <person name="Kavagutti S V."/>
        </authorList>
    </citation>
    <scope>NUCLEOTIDE SEQUENCE</scope>
</reference>
<evidence type="ECO:0000313" key="1">
    <source>
        <dbReference type="EMBL" id="CAB4132924.1"/>
    </source>
</evidence>
<proteinExistence type="predicted"/>
<protein>
    <submittedName>
        <fullName evidence="1">Uncharacterized protein</fullName>
    </submittedName>
</protein>